<accession>U6KZ81</accession>
<keyword evidence="2" id="KW-0812">Transmembrane</keyword>
<keyword evidence="2" id="KW-0472">Membrane</keyword>
<dbReference type="AlphaFoldDB" id="U6KZ81"/>
<dbReference type="RefSeq" id="XP_013232993.1">
    <property type="nucleotide sequence ID" value="XM_013377539.1"/>
</dbReference>
<proteinExistence type="predicted"/>
<feature type="compositionally biased region" description="Low complexity" evidence="1">
    <location>
        <begin position="181"/>
        <end position="190"/>
    </location>
</feature>
<dbReference type="EMBL" id="HG675705">
    <property type="protein sequence ID" value="CDJ42243.1"/>
    <property type="molecule type" value="Genomic_DNA"/>
</dbReference>
<keyword evidence="2" id="KW-1133">Transmembrane helix</keyword>
<feature type="compositionally biased region" description="Polar residues" evidence="1">
    <location>
        <begin position="198"/>
        <end position="209"/>
    </location>
</feature>
<reference evidence="3" key="2">
    <citation type="submission" date="2013-10" db="EMBL/GenBank/DDBJ databases">
        <authorList>
            <person name="Aslett M."/>
        </authorList>
    </citation>
    <scope>NUCLEOTIDE SEQUENCE [LARGE SCALE GENOMIC DNA]</scope>
    <source>
        <strain evidence="3">Houghton</strain>
    </source>
</reference>
<dbReference type="Proteomes" id="UP000030747">
    <property type="component" value="Unassembled WGS sequence"/>
</dbReference>
<dbReference type="VEuPathDB" id="ToxoDB:ETH2_1404600"/>
<feature type="region of interest" description="Disordered" evidence="1">
    <location>
        <begin position="104"/>
        <end position="215"/>
    </location>
</feature>
<keyword evidence="4" id="KW-1185">Reference proteome</keyword>
<feature type="transmembrane region" description="Helical" evidence="2">
    <location>
        <begin position="20"/>
        <end position="37"/>
    </location>
</feature>
<dbReference type="VEuPathDB" id="ToxoDB:ETH_00001670"/>
<reference evidence="3" key="1">
    <citation type="submission" date="2013-10" db="EMBL/GenBank/DDBJ databases">
        <title>Genomic analysis of the causative agents of coccidiosis in chickens.</title>
        <authorList>
            <person name="Reid A.J."/>
            <person name="Blake D."/>
            <person name="Billington K."/>
            <person name="Browne H."/>
            <person name="Dunn M."/>
            <person name="Hung S."/>
            <person name="Kawahara F."/>
            <person name="Miranda-Saavedra D."/>
            <person name="Mourier T."/>
            <person name="Nagra H."/>
            <person name="Otto T.D."/>
            <person name="Rawlings N."/>
            <person name="Sanchez A."/>
            <person name="Sanders M."/>
            <person name="Subramaniam C."/>
            <person name="Tay Y."/>
            <person name="Dear P."/>
            <person name="Doerig C."/>
            <person name="Gruber A."/>
            <person name="Parkinson J."/>
            <person name="Shirley M."/>
            <person name="Wan K.L."/>
            <person name="Berriman M."/>
            <person name="Tomley F."/>
            <person name="Pain A."/>
        </authorList>
    </citation>
    <scope>NUCLEOTIDE SEQUENCE [LARGE SCALE GENOMIC DNA]</scope>
    <source>
        <strain evidence="3">Houghton</strain>
    </source>
</reference>
<evidence type="ECO:0000256" key="2">
    <source>
        <dbReference type="SAM" id="Phobius"/>
    </source>
</evidence>
<protein>
    <submittedName>
        <fullName evidence="3">Uncharacterized protein</fullName>
    </submittedName>
</protein>
<gene>
    <name evidence="3" type="ORF">ETH_00001670</name>
</gene>
<dbReference type="GeneID" id="25249549"/>
<feature type="compositionally biased region" description="Low complexity" evidence="1">
    <location>
        <begin position="153"/>
        <end position="170"/>
    </location>
</feature>
<evidence type="ECO:0000313" key="4">
    <source>
        <dbReference type="Proteomes" id="UP000030747"/>
    </source>
</evidence>
<organism evidence="3 4">
    <name type="scientific">Eimeria tenella</name>
    <name type="common">Coccidian parasite</name>
    <dbReference type="NCBI Taxonomy" id="5802"/>
    <lineage>
        <taxon>Eukaryota</taxon>
        <taxon>Sar</taxon>
        <taxon>Alveolata</taxon>
        <taxon>Apicomplexa</taxon>
        <taxon>Conoidasida</taxon>
        <taxon>Coccidia</taxon>
        <taxon>Eucoccidiorida</taxon>
        <taxon>Eimeriorina</taxon>
        <taxon>Eimeriidae</taxon>
        <taxon>Eimeria</taxon>
    </lineage>
</organism>
<evidence type="ECO:0000256" key="1">
    <source>
        <dbReference type="SAM" id="MobiDB-lite"/>
    </source>
</evidence>
<name>U6KZ81_EIMTE</name>
<dbReference type="OrthoDB" id="347904at2759"/>
<evidence type="ECO:0000313" key="3">
    <source>
        <dbReference type="EMBL" id="CDJ42243.1"/>
    </source>
</evidence>
<sequence>MNVGMRIFGAQFGIYSLKNYIPIMAAVVVAAVVGEIAHSARLKRRQLEQAQRLARMRRLVRRQRRKRDLALMEAQKQQRKAIESKWAASPVYAYLEAPETFESWQLSGPRRGPQGPRPRLRGPPEYRKQPSQGAPSEAEEQLSEGFQPPPNEQQQQQKQQQQKQQKQQQQEHSQEEDGEPAAELQQQQEAAKTEQPSETHQNNFPSSSERTSEVD</sequence>